<reference evidence="2 3" key="1">
    <citation type="journal article" date="2015" name="Sci. Rep.">
        <title>Chromosome-level genome map provides insights into diverse defense mechanisms in the medicinal fungus Ganoderma sinense.</title>
        <authorList>
            <person name="Zhu Y."/>
            <person name="Xu J."/>
            <person name="Sun C."/>
            <person name="Zhou S."/>
            <person name="Xu H."/>
            <person name="Nelson D.R."/>
            <person name="Qian J."/>
            <person name="Song J."/>
            <person name="Luo H."/>
            <person name="Xiang L."/>
            <person name="Li Y."/>
            <person name="Xu Z."/>
            <person name="Ji A."/>
            <person name="Wang L."/>
            <person name="Lu S."/>
            <person name="Hayward A."/>
            <person name="Sun W."/>
            <person name="Li X."/>
            <person name="Schwartz D.C."/>
            <person name="Wang Y."/>
            <person name="Chen S."/>
        </authorList>
    </citation>
    <scope>NUCLEOTIDE SEQUENCE [LARGE SCALE GENOMIC DNA]</scope>
    <source>
        <strain evidence="2 3">ZZ0214-1</strain>
    </source>
</reference>
<protein>
    <submittedName>
        <fullName evidence="2">Uncharacterized protein</fullName>
    </submittedName>
</protein>
<organism evidence="2 3">
    <name type="scientific">Ganoderma sinense ZZ0214-1</name>
    <dbReference type="NCBI Taxonomy" id="1077348"/>
    <lineage>
        <taxon>Eukaryota</taxon>
        <taxon>Fungi</taxon>
        <taxon>Dikarya</taxon>
        <taxon>Basidiomycota</taxon>
        <taxon>Agaricomycotina</taxon>
        <taxon>Agaricomycetes</taxon>
        <taxon>Polyporales</taxon>
        <taxon>Polyporaceae</taxon>
        <taxon>Ganoderma</taxon>
    </lineage>
</organism>
<sequence>MAHGGTDAFGAVVSLYIPDASDTPYTADPIGTDKSGHTTWRLGVGASSGTLTATQTISSFTMVAGATDLHVFAAGEGGTSGRVDCAMATHTASGGVVSASCAARLADETSAFNIEEADVSITPVPVQVSDNFKASSAGSLRMSLGGVGVSALAILGTAGMMLVRM</sequence>
<dbReference type="AlphaFoldDB" id="A0A2G8RX40"/>
<feature type="transmembrane region" description="Helical" evidence="1">
    <location>
        <begin position="142"/>
        <end position="163"/>
    </location>
</feature>
<dbReference type="EMBL" id="AYKW01000045">
    <property type="protein sequence ID" value="PIL26054.1"/>
    <property type="molecule type" value="Genomic_DNA"/>
</dbReference>
<evidence type="ECO:0000313" key="2">
    <source>
        <dbReference type="EMBL" id="PIL26054.1"/>
    </source>
</evidence>
<keyword evidence="1" id="KW-1133">Transmembrane helix</keyword>
<proteinExistence type="predicted"/>
<comment type="caution">
    <text evidence="2">The sequence shown here is derived from an EMBL/GenBank/DDBJ whole genome shotgun (WGS) entry which is preliminary data.</text>
</comment>
<evidence type="ECO:0000256" key="1">
    <source>
        <dbReference type="SAM" id="Phobius"/>
    </source>
</evidence>
<accession>A0A2G8RX40</accession>
<keyword evidence="1" id="KW-0812">Transmembrane</keyword>
<gene>
    <name evidence="2" type="ORF">GSI_11808</name>
</gene>
<keyword evidence="1" id="KW-0472">Membrane</keyword>
<keyword evidence="3" id="KW-1185">Reference proteome</keyword>
<dbReference type="Proteomes" id="UP000230002">
    <property type="component" value="Unassembled WGS sequence"/>
</dbReference>
<dbReference type="OrthoDB" id="2755266at2759"/>
<name>A0A2G8RX40_9APHY</name>
<evidence type="ECO:0000313" key="3">
    <source>
        <dbReference type="Proteomes" id="UP000230002"/>
    </source>
</evidence>